<organism evidence="3 4">
    <name type="scientific">Hymenobacter coccineus</name>
    <dbReference type="NCBI Taxonomy" id="1908235"/>
    <lineage>
        <taxon>Bacteria</taxon>
        <taxon>Pseudomonadati</taxon>
        <taxon>Bacteroidota</taxon>
        <taxon>Cytophagia</taxon>
        <taxon>Cytophagales</taxon>
        <taxon>Hymenobacteraceae</taxon>
        <taxon>Hymenobacter</taxon>
    </lineage>
</organism>
<keyword evidence="1" id="KW-0732">Signal</keyword>
<dbReference type="PROSITE" id="PS51257">
    <property type="entry name" value="PROKAR_LIPOPROTEIN"/>
    <property type="match status" value="1"/>
</dbReference>
<dbReference type="OrthoDB" id="571052at2"/>
<proteinExistence type="predicted"/>
<dbReference type="RefSeq" id="WP_070744479.1">
    <property type="nucleotide sequence ID" value="NZ_MDZA01000244.1"/>
</dbReference>
<comment type="caution">
    <text evidence="3">The sequence shown here is derived from an EMBL/GenBank/DDBJ whole genome shotgun (WGS) entry which is preliminary data.</text>
</comment>
<reference evidence="3 4" key="1">
    <citation type="submission" date="2016-08" db="EMBL/GenBank/DDBJ databases">
        <title>Hymenobacter coccineus sp. nov., Hymenobacter lapidarius sp. nov. and Hymenobacter glacialis sp. nov., isolated from Antarctic soil.</title>
        <authorList>
            <person name="Sedlacek I."/>
            <person name="Kralova S."/>
            <person name="Kyrova K."/>
            <person name="Maslanova I."/>
            <person name="Stankova E."/>
            <person name="Vrbovska V."/>
            <person name="Nemec M."/>
            <person name="Bartak M."/>
            <person name="Svec P."/>
            <person name="Busse H.-J."/>
            <person name="Pantucek R."/>
        </authorList>
    </citation>
    <scope>NUCLEOTIDE SEQUENCE [LARGE SCALE GENOMIC DNA]</scope>
    <source>
        <strain evidence="3 4">CCM 8649</strain>
    </source>
</reference>
<feature type="signal peptide" evidence="1">
    <location>
        <begin position="1"/>
        <end position="21"/>
    </location>
</feature>
<dbReference type="AlphaFoldDB" id="A0A1G1TFX9"/>
<protein>
    <recommendedName>
        <fullName evidence="2">CHRD domain-containing protein</fullName>
    </recommendedName>
</protein>
<feature type="domain" description="CHRD" evidence="2">
    <location>
        <begin position="36"/>
        <end position="150"/>
    </location>
</feature>
<evidence type="ECO:0000256" key="1">
    <source>
        <dbReference type="SAM" id="SignalP"/>
    </source>
</evidence>
<evidence type="ECO:0000313" key="4">
    <source>
        <dbReference type="Proteomes" id="UP000177506"/>
    </source>
</evidence>
<dbReference type="Proteomes" id="UP000177506">
    <property type="component" value="Unassembled WGS sequence"/>
</dbReference>
<dbReference type="Pfam" id="PF07452">
    <property type="entry name" value="CHRD"/>
    <property type="match status" value="1"/>
</dbReference>
<feature type="chain" id="PRO_5009579460" description="CHRD domain-containing protein" evidence="1">
    <location>
        <begin position="22"/>
        <end position="151"/>
    </location>
</feature>
<dbReference type="InterPro" id="IPR010895">
    <property type="entry name" value="CHRD"/>
</dbReference>
<evidence type="ECO:0000259" key="2">
    <source>
        <dbReference type="SMART" id="SM00754"/>
    </source>
</evidence>
<dbReference type="SMART" id="SM00754">
    <property type="entry name" value="CHRD"/>
    <property type="match status" value="1"/>
</dbReference>
<dbReference type="EMBL" id="MDZA01000244">
    <property type="protein sequence ID" value="OGX89774.1"/>
    <property type="molecule type" value="Genomic_DNA"/>
</dbReference>
<evidence type="ECO:0000313" key="3">
    <source>
        <dbReference type="EMBL" id="OGX89774.1"/>
    </source>
</evidence>
<name>A0A1G1TFX9_9BACT</name>
<keyword evidence="4" id="KW-1185">Reference proteome</keyword>
<sequence length="151" mass="15579">MKNFLASLLLLAGLVSATSCKKDDTTNNAPVQPTLGTFSGSQEVPVVASAATGTITGTYDKTAMVLTYTVTFSGLTPIMGHLHTGAPGANGDVFYPFPFNNAAGNGFISPITGTKQLTPDQDKALLSNGVYANLHTATNKGGEIRANLTVN</sequence>
<accession>A0A1G1TFX9</accession>
<gene>
    <name evidence="3" type="ORF">BEN49_08430</name>
</gene>